<dbReference type="AlphaFoldDB" id="A0A839IQD8"/>
<dbReference type="Pfam" id="PF12802">
    <property type="entry name" value="MarR_2"/>
    <property type="match status" value="1"/>
</dbReference>
<accession>A0A839IQD8</accession>
<evidence type="ECO:0000313" key="2">
    <source>
        <dbReference type="EMBL" id="MBB1486742.1"/>
    </source>
</evidence>
<protein>
    <submittedName>
        <fullName evidence="2">MarR family transcriptional regulator</fullName>
    </submittedName>
</protein>
<dbReference type="GO" id="GO:0003700">
    <property type="term" value="F:DNA-binding transcription factor activity"/>
    <property type="evidence" value="ECO:0007669"/>
    <property type="project" value="InterPro"/>
</dbReference>
<dbReference type="PANTHER" id="PTHR33164">
    <property type="entry name" value="TRANSCRIPTIONAL REGULATOR, MARR FAMILY"/>
    <property type="match status" value="1"/>
</dbReference>
<proteinExistence type="predicted"/>
<evidence type="ECO:0000313" key="3">
    <source>
        <dbReference type="Proteomes" id="UP000565262"/>
    </source>
</evidence>
<keyword evidence="3" id="KW-1185">Reference proteome</keyword>
<dbReference type="InterPro" id="IPR036388">
    <property type="entry name" value="WH-like_DNA-bd_sf"/>
</dbReference>
<reference evidence="2 3" key="1">
    <citation type="submission" date="2020-08" db="EMBL/GenBank/DDBJ databases">
        <title>Oceanospirillum sp. nov. isolated from marine sediment.</title>
        <authorList>
            <person name="Ji X."/>
        </authorList>
    </citation>
    <scope>NUCLEOTIDE SEQUENCE [LARGE SCALE GENOMIC DNA]</scope>
    <source>
        <strain evidence="2 3">D5</strain>
    </source>
</reference>
<dbReference type="Proteomes" id="UP000565262">
    <property type="component" value="Unassembled WGS sequence"/>
</dbReference>
<name>A0A839IQD8_9GAMM</name>
<evidence type="ECO:0000259" key="1">
    <source>
        <dbReference type="PROSITE" id="PS50995"/>
    </source>
</evidence>
<gene>
    <name evidence="2" type="ORF">H4O21_08985</name>
</gene>
<dbReference type="PROSITE" id="PS50995">
    <property type="entry name" value="HTH_MARR_2"/>
    <property type="match status" value="1"/>
</dbReference>
<dbReference type="SUPFAM" id="SSF46785">
    <property type="entry name" value="Winged helix' DNA-binding domain"/>
    <property type="match status" value="1"/>
</dbReference>
<organism evidence="2 3">
    <name type="scientific">Oceanospirillum sediminis</name>
    <dbReference type="NCBI Taxonomy" id="2760088"/>
    <lineage>
        <taxon>Bacteria</taxon>
        <taxon>Pseudomonadati</taxon>
        <taxon>Pseudomonadota</taxon>
        <taxon>Gammaproteobacteria</taxon>
        <taxon>Oceanospirillales</taxon>
        <taxon>Oceanospirillaceae</taxon>
        <taxon>Oceanospirillum</taxon>
    </lineage>
</organism>
<feature type="domain" description="HTH marR-type" evidence="1">
    <location>
        <begin position="7"/>
        <end position="157"/>
    </location>
</feature>
<dbReference type="EMBL" id="JACJFM010000009">
    <property type="protein sequence ID" value="MBB1486742.1"/>
    <property type="molecule type" value="Genomic_DNA"/>
</dbReference>
<dbReference type="InterPro" id="IPR039422">
    <property type="entry name" value="MarR/SlyA-like"/>
</dbReference>
<dbReference type="GO" id="GO:0006950">
    <property type="term" value="P:response to stress"/>
    <property type="evidence" value="ECO:0007669"/>
    <property type="project" value="TreeGrafter"/>
</dbReference>
<comment type="caution">
    <text evidence="2">The sequence shown here is derived from an EMBL/GenBank/DDBJ whole genome shotgun (WGS) entry which is preliminary data.</text>
</comment>
<dbReference type="InterPro" id="IPR000835">
    <property type="entry name" value="HTH_MarR-typ"/>
</dbReference>
<dbReference type="InterPro" id="IPR036390">
    <property type="entry name" value="WH_DNA-bd_sf"/>
</dbReference>
<dbReference type="PANTHER" id="PTHR33164:SF57">
    <property type="entry name" value="MARR-FAMILY TRANSCRIPTIONAL REGULATOR"/>
    <property type="match status" value="1"/>
</dbReference>
<dbReference type="SMART" id="SM00347">
    <property type="entry name" value="HTH_MARR"/>
    <property type="match status" value="1"/>
</dbReference>
<sequence length="197" mass="22521">MTDTSSRKQAFRLTSRLSDPLDLYEHLPFRMAVISNLLMLDRDINIRTAADLGPRELRVLLNVGSYMPISSADIAYQTRVDSYTVSRAVSVLHKKGYLDFEASPSSRRVKMLVLTGAGKALYEQISIGIDQRSERLTEILTEQELAEMKRMLALLEDRAEAILADQAENWREKEGDIPADQKELIRWRKKSHKKIVT</sequence>
<dbReference type="Gene3D" id="1.10.10.10">
    <property type="entry name" value="Winged helix-like DNA-binding domain superfamily/Winged helix DNA-binding domain"/>
    <property type="match status" value="1"/>
</dbReference>